<evidence type="ECO:0000313" key="5">
    <source>
        <dbReference type="EMBL" id="RYN67512.1"/>
    </source>
</evidence>
<dbReference type="InterPro" id="IPR036770">
    <property type="entry name" value="Ankyrin_rpt-contain_sf"/>
</dbReference>
<dbReference type="Pfam" id="PF22939">
    <property type="entry name" value="WHD_GPIID"/>
    <property type="match status" value="1"/>
</dbReference>
<dbReference type="Pfam" id="PF12796">
    <property type="entry name" value="Ank_2"/>
    <property type="match status" value="3"/>
</dbReference>
<gene>
    <name evidence="5" type="ORF">AA0117_g11467</name>
</gene>
<dbReference type="PROSITE" id="PS50297">
    <property type="entry name" value="ANK_REP_REGION"/>
    <property type="match status" value="2"/>
</dbReference>
<dbReference type="InterPro" id="IPR002110">
    <property type="entry name" value="Ankyrin_rpt"/>
</dbReference>
<dbReference type="SUPFAM" id="SSF52540">
    <property type="entry name" value="P-loop containing nucleoside triphosphate hydrolases"/>
    <property type="match status" value="1"/>
</dbReference>
<dbReference type="PRINTS" id="PR01415">
    <property type="entry name" value="ANKYRIN"/>
</dbReference>
<accession>A0A4Q4N353</accession>
<dbReference type="Gene3D" id="1.25.40.20">
    <property type="entry name" value="Ankyrin repeat-containing domain"/>
    <property type="match status" value="1"/>
</dbReference>
<dbReference type="Pfam" id="PF24883">
    <property type="entry name" value="NPHP3_N"/>
    <property type="match status" value="1"/>
</dbReference>
<name>A0A4Q4N353_ALTAL</name>
<dbReference type="Proteomes" id="UP000291422">
    <property type="component" value="Unassembled WGS sequence"/>
</dbReference>
<evidence type="ECO:0000259" key="4">
    <source>
        <dbReference type="Pfam" id="PF24883"/>
    </source>
</evidence>
<feature type="repeat" description="ANK" evidence="2">
    <location>
        <begin position="705"/>
        <end position="737"/>
    </location>
</feature>
<keyword evidence="1" id="KW-0677">Repeat</keyword>
<evidence type="ECO:0000256" key="2">
    <source>
        <dbReference type="PROSITE-ProRule" id="PRU00023"/>
    </source>
</evidence>
<evidence type="ECO:0000313" key="6">
    <source>
        <dbReference type="Proteomes" id="UP000291422"/>
    </source>
</evidence>
<dbReference type="VEuPathDB" id="FungiDB:CC77DRAFT_293229"/>
<dbReference type="EMBL" id="PDXD01000052">
    <property type="protein sequence ID" value="RYN67512.1"/>
    <property type="molecule type" value="Genomic_DNA"/>
</dbReference>
<dbReference type="VEuPathDB" id="FungiDB:CC77DRAFT_920610"/>
<dbReference type="PANTHER" id="PTHR10039:SF15">
    <property type="entry name" value="NACHT DOMAIN-CONTAINING PROTEIN"/>
    <property type="match status" value="1"/>
</dbReference>
<dbReference type="InterPro" id="IPR056884">
    <property type="entry name" value="NPHP3-like_N"/>
</dbReference>
<comment type="caution">
    <text evidence="5">The sequence shown here is derived from an EMBL/GenBank/DDBJ whole genome shotgun (WGS) entry which is preliminary data.</text>
</comment>
<evidence type="ECO:0000259" key="3">
    <source>
        <dbReference type="Pfam" id="PF22939"/>
    </source>
</evidence>
<dbReference type="VEuPathDB" id="FungiDB:CC77DRAFT_949348"/>
<evidence type="ECO:0000256" key="1">
    <source>
        <dbReference type="ARBA" id="ARBA00022737"/>
    </source>
</evidence>
<proteinExistence type="predicted"/>
<dbReference type="SMART" id="SM00248">
    <property type="entry name" value="ANK"/>
    <property type="match status" value="7"/>
</dbReference>
<feature type="domain" description="Nephrocystin 3-like N-terminal" evidence="4">
    <location>
        <begin position="226"/>
        <end position="389"/>
    </location>
</feature>
<protein>
    <submittedName>
        <fullName evidence="5">Uncharacterized protein</fullName>
    </submittedName>
</protein>
<dbReference type="Gene3D" id="3.40.50.300">
    <property type="entry name" value="P-loop containing nucleotide triphosphate hydrolases"/>
    <property type="match status" value="1"/>
</dbReference>
<dbReference type="InterPro" id="IPR027417">
    <property type="entry name" value="P-loop_NTPase"/>
</dbReference>
<feature type="repeat" description="ANK" evidence="2">
    <location>
        <begin position="744"/>
        <end position="776"/>
    </location>
</feature>
<organism evidence="5 6">
    <name type="scientific">Alternaria alternata</name>
    <name type="common">Alternaria rot fungus</name>
    <name type="synonym">Torula alternata</name>
    <dbReference type="NCBI Taxonomy" id="5599"/>
    <lineage>
        <taxon>Eukaryota</taxon>
        <taxon>Fungi</taxon>
        <taxon>Dikarya</taxon>
        <taxon>Ascomycota</taxon>
        <taxon>Pezizomycotina</taxon>
        <taxon>Dothideomycetes</taxon>
        <taxon>Pleosporomycetidae</taxon>
        <taxon>Pleosporales</taxon>
        <taxon>Pleosporineae</taxon>
        <taxon>Pleosporaceae</taxon>
        <taxon>Alternaria</taxon>
        <taxon>Alternaria sect. Alternaria</taxon>
        <taxon>Alternaria alternata complex</taxon>
    </lineage>
</organism>
<sequence length="936" mass="104200">METTASIIAVTQLCEKVIKYIIAVSGAKNEKARLRLKIRGCSSLLLQLQDEAADSEEVQEWSKTLELLTAPLARLHEALSLTAVALSSRDGVREKLQWPFKEKDVGMLVEAIDSEMAMLSLALDGNITRLLIETNARSKRNEQDLRELKSILKLDMGTTISTLESLGGDLHKIQITQNGVRGGVDKLHERHDTKEAMAKRQTILDWLTPIDHASQQRDAISRRQAGTGGWLLHSQVYQDWLGTSSCTLFCPGIPGAGKTVSASIINTDLWERYGSDKTIGLAHLFCNYRRQDEQTLDALLSGLLRQLVEPRASLPNHVEEFYDSQKGSPDRIEAMAKTLQLVASIYSRVFIVIDALDECSAPHGCRITLLSRIQELQNTCGINLLVTSRFIPEIVEKFKTASVIEIQADRDDVRRYLSENMSRLPGFVRNKAELQEEIISKIVEAVRGMFLLAKLHLDSLLGKRSPKAVRIALDKLPTGTDAYDSAYDSAIERIESQMAEQTELAKQALAFLTCAQSPLSTLELQEAMGVEVGELELDPDNYPDIEDVLASCLGLITVDEDSDIIRLVHYTTQEYLERTLSRWYPEAEAMIVDVCLSYLCLNRYAGPTYWDPTMDDTWYAYAAEHWAHHARRAPSSLERVVDFLTREIPLIRSYTPRRLSVLRFGIGDIKEPWTTGLHFAAEYDLEDALVALLQRGLDLSQRDVHGQTPLLVAARMGSKATVEQLLRHGSSIDERIDEGHGEHAGYTALHLASMNGHVPIVRLLLTAGAAINSQGCNDHETPVSCAVNWGHTEVVQVLLDAKADMALHTLGTLLGRAIWVSDINMTRIILTAGADPNLPAADFGEPPLMEVCYGRRRDSIPIIKMLLDAGANINYIRSNGWTVYGIAKRQSDPHVAEYLLERGADPELGLNGRTDSPHSKGIRLRRNKTERVIPCS</sequence>
<feature type="domain" description="GPI inositol-deacylase winged helix" evidence="3">
    <location>
        <begin position="498"/>
        <end position="577"/>
    </location>
</feature>
<dbReference type="PANTHER" id="PTHR10039">
    <property type="entry name" value="AMELOGENIN"/>
    <property type="match status" value="1"/>
</dbReference>
<feature type="repeat" description="ANK" evidence="2">
    <location>
        <begin position="778"/>
        <end position="810"/>
    </location>
</feature>
<keyword evidence="2" id="KW-0040">ANK repeat</keyword>
<dbReference type="AlphaFoldDB" id="A0A4Q4N353"/>
<dbReference type="PROSITE" id="PS50088">
    <property type="entry name" value="ANK_REPEAT"/>
    <property type="match status" value="3"/>
</dbReference>
<reference evidence="6" key="1">
    <citation type="journal article" date="2019" name="bioRxiv">
        <title>Genomics, evolutionary history and diagnostics of the Alternaria alternata species group including apple and Asian pear pathotypes.</title>
        <authorList>
            <person name="Armitage A.D."/>
            <person name="Cockerton H.M."/>
            <person name="Sreenivasaprasad S."/>
            <person name="Woodhall J.W."/>
            <person name="Lane C.R."/>
            <person name="Harrison R.J."/>
            <person name="Clarkson J.P."/>
        </authorList>
    </citation>
    <scope>NUCLEOTIDE SEQUENCE [LARGE SCALE GENOMIC DNA]</scope>
    <source>
        <strain evidence="6">FERA 1177</strain>
    </source>
</reference>
<dbReference type="InterPro" id="IPR054471">
    <property type="entry name" value="GPIID_WHD"/>
</dbReference>
<dbReference type="SUPFAM" id="SSF48403">
    <property type="entry name" value="Ankyrin repeat"/>
    <property type="match status" value="1"/>
</dbReference>